<dbReference type="HOGENOM" id="CLU_290973_0_0_0"/>
<dbReference type="InterPro" id="IPR026444">
    <property type="entry name" value="Secre_tail"/>
</dbReference>
<accession>B0VIX6</accession>
<name>B0VIX6_CLOAI</name>
<evidence type="ECO:0000313" key="3">
    <source>
        <dbReference type="EMBL" id="CAO80036.1"/>
    </source>
</evidence>
<proteinExistence type="predicted"/>
<keyword evidence="1" id="KW-1133">Transmembrane helix</keyword>
<dbReference type="EMBL" id="CU466930">
    <property type="protein sequence ID" value="CAO80036.1"/>
    <property type="molecule type" value="Genomic_DNA"/>
</dbReference>
<organism evidence="3 4">
    <name type="scientific">Cloacimonas acidaminovorans (strain Evry)</name>
    <dbReference type="NCBI Taxonomy" id="459349"/>
    <lineage>
        <taxon>Bacteria</taxon>
        <taxon>Pseudomonadati</taxon>
        <taxon>Candidatus Cloacimonadota</taxon>
        <taxon>Candidatus Cloacimonadia</taxon>
        <taxon>Candidatus Cloacimonadales</taxon>
        <taxon>Candidatus Cloacimonadaceae</taxon>
        <taxon>Candidatus Cloacimonas</taxon>
    </lineage>
</organism>
<evidence type="ECO:0000256" key="1">
    <source>
        <dbReference type="SAM" id="Phobius"/>
    </source>
</evidence>
<dbReference type="Proteomes" id="UP000002019">
    <property type="component" value="Chromosome"/>
</dbReference>
<dbReference type="Pfam" id="PF13860">
    <property type="entry name" value="FlgD_ig"/>
    <property type="match status" value="1"/>
</dbReference>
<dbReference type="eggNOG" id="COG1404">
    <property type="taxonomic scope" value="Bacteria"/>
</dbReference>
<dbReference type="STRING" id="459349.CLOAM0126"/>
<reference evidence="3 4" key="1">
    <citation type="journal article" date="2008" name="J. Bacteriol.">
        <title>'Candidatus Cloacamonas acidaminovorans': genome sequence reconstruction provides a first glimpse of a new bacterial division.</title>
        <authorList>
            <person name="Pelletier E."/>
            <person name="Kreimeyer A."/>
            <person name="Bocs S."/>
            <person name="Rouy Z."/>
            <person name="Gyapay G."/>
            <person name="Chouari R."/>
            <person name="Riviere D."/>
            <person name="Ganesan A."/>
            <person name="Daegelen P."/>
            <person name="Sghir A."/>
            <person name="Cohen G.N."/>
            <person name="Medigue C."/>
            <person name="Weissenbach J."/>
            <person name="Le Paslier D."/>
        </authorList>
    </citation>
    <scope>NUCLEOTIDE SEQUENCE [LARGE SCALE GENOMIC DNA]</scope>
    <source>
        <strain evidence="4">Evry</strain>
    </source>
</reference>
<keyword evidence="1" id="KW-0472">Membrane</keyword>
<feature type="transmembrane region" description="Helical" evidence="1">
    <location>
        <begin position="64"/>
        <end position="85"/>
    </location>
</feature>
<dbReference type="Gene3D" id="2.60.40.10">
    <property type="entry name" value="Immunoglobulins"/>
    <property type="match status" value="2"/>
</dbReference>
<evidence type="ECO:0000259" key="2">
    <source>
        <dbReference type="Pfam" id="PF13860"/>
    </source>
</evidence>
<sequence length="972" mass="107360">MVRKCGKKFIPYLPTIIKRCYFGSALFVQKKGTLSLGRCINKAIRKTIFYYYLLIRENKMKKSLVVLLVVLTMSTFLFAAEYTIVDGSSNSYHIPVNGNSHYGWSRFIFTATEMNTAGITGSFTIYSIAFKINNTVSDYTMDNQKIYFGYNYNSTLSGATSYPNPGSSSSFTKVYDGSITFNGPGWMEIILTTPFNFTWDGYAGLDIVWENWDGSRITSGYPKFYYTSKSNMAVYKESGTGTSFPASTGATSNNHPSFKILTPPTSIPNPAINPDPVNGVSGVAIDKELKWASGGGSPINYKVNLGTDNPPTNIAYNEVVTATKYTPANRFDYGTIYYWQVIPHNIIGDAQDCPIWSFTTMDDPSIATFPYQESFDGTFPPNSDWLMRTGVLQDPISLSPTSLWEQDDWLNIPGTDKAVRINIWGNLNAWLITPLFNIPDDNYYLSFDLTVLKYNQTPTGTPPVYAPDDRFAVLIGDGYSWSTANIVREWNNTGSSYVYNDIRISGEKVVIPLAGHSGHCRFAFYAGSTISNADSDVMINNMEVAAFSNQPLAAQNPIPENNAQDVALNAKLFWDAGANAPVSYNLYLGQTLPETPVECLSPHYTPAALAYGTTYSWKVVPVNPIGEAIDCPVWNFTTSGTANVDAGTVTINGVPINPSVEISGLEGETVISASASFAPEGIGLPNAGLVIQLSSSGVNLTGKHITINHSLGFIPSQIAYRILPSETYHIISNPGTWTAETVSFILEAKADGDVDIVFPLDAESTLPVELSYFNAIYTAEGYVTISWVSQSETNHSGYNILRSEDRIFANAIRINPVLIDKGTELGTQIKYKFIDSEFAPNMVYYYWLESISLNGETQYFGPVFVMTGENGSEPETPELPFITKLYNAYPNPFNPHTVISYSISKPATVTLEIYNSKGQKIRSFINNHNSAGIYRMNWDGKDDTGKTVSSGVYIYRMKTDNFQQSKKMLLTK</sequence>
<keyword evidence="1" id="KW-0812">Transmembrane</keyword>
<dbReference type="InterPro" id="IPR025965">
    <property type="entry name" value="FlgD/Vpr_Ig-like"/>
</dbReference>
<feature type="domain" description="FlgD/Vpr Ig-like" evidence="2">
    <location>
        <begin position="901"/>
        <end position="960"/>
    </location>
</feature>
<dbReference type="Gene3D" id="2.60.40.4070">
    <property type="match status" value="1"/>
</dbReference>
<keyword evidence="4" id="KW-1185">Reference proteome</keyword>
<dbReference type="InterPro" id="IPR013783">
    <property type="entry name" value="Ig-like_fold"/>
</dbReference>
<gene>
    <name evidence="3" type="ordered locus">CLOAM0126</name>
</gene>
<evidence type="ECO:0000313" key="4">
    <source>
        <dbReference type="Proteomes" id="UP000002019"/>
    </source>
</evidence>
<dbReference type="eggNOG" id="COG4412">
    <property type="taxonomic scope" value="Bacteria"/>
</dbReference>
<protein>
    <recommendedName>
        <fullName evidence="2">FlgD/Vpr Ig-like domain-containing protein</fullName>
    </recommendedName>
</protein>
<dbReference type="AlphaFoldDB" id="B0VIX6"/>
<dbReference type="KEGG" id="caci:CLOAM0126"/>
<dbReference type="NCBIfam" id="TIGR04183">
    <property type="entry name" value="Por_Secre_tail"/>
    <property type="match status" value="1"/>
</dbReference>